<evidence type="ECO:0000313" key="1">
    <source>
        <dbReference type="EMBL" id="RRT54690.1"/>
    </source>
</evidence>
<sequence>MHVKASSRNKCSALNALSVSLCRVTPNPKPLARLVKGILEPYSTSPNSYRHNTNHHLTFPSVGSLATSTQWLTLGLLTTPLLLEFQPGSLCLTFQGSLQPRGISNPTLHLPTANISPSRTHASTILHLCLILGNTRVSPRTQTVVALCLYLILGKFLRLLEPRLNFLYSQVSRT</sequence>
<organism evidence="1 2">
    <name type="scientific">Ensete ventricosum</name>
    <name type="common">Abyssinian banana</name>
    <name type="synonym">Musa ensete</name>
    <dbReference type="NCBI Taxonomy" id="4639"/>
    <lineage>
        <taxon>Eukaryota</taxon>
        <taxon>Viridiplantae</taxon>
        <taxon>Streptophyta</taxon>
        <taxon>Embryophyta</taxon>
        <taxon>Tracheophyta</taxon>
        <taxon>Spermatophyta</taxon>
        <taxon>Magnoliopsida</taxon>
        <taxon>Liliopsida</taxon>
        <taxon>Zingiberales</taxon>
        <taxon>Musaceae</taxon>
        <taxon>Ensete</taxon>
    </lineage>
</organism>
<dbReference type="EMBL" id="AMZH03010469">
    <property type="protein sequence ID" value="RRT54690.1"/>
    <property type="molecule type" value="Genomic_DNA"/>
</dbReference>
<evidence type="ECO:0000313" key="2">
    <source>
        <dbReference type="Proteomes" id="UP000287651"/>
    </source>
</evidence>
<proteinExistence type="predicted"/>
<protein>
    <submittedName>
        <fullName evidence="1">Uncharacterized protein</fullName>
    </submittedName>
</protein>
<accession>A0A426YSH7</accession>
<gene>
    <name evidence="1" type="ORF">B296_00027963</name>
</gene>
<reference evidence="1 2" key="1">
    <citation type="journal article" date="2014" name="Agronomy (Basel)">
        <title>A Draft Genome Sequence for Ensete ventricosum, the Drought-Tolerant Tree Against Hunger.</title>
        <authorList>
            <person name="Harrison J."/>
            <person name="Moore K.A."/>
            <person name="Paszkiewicz K."/>
            <person name="Jones T."/>
            <person name="Grant M."/>
            <person name="Ambacheew D."/>
            <person name="Muzemil S."/>
            <person name="Studholme D.J."/>
        </authorList>
    </citation>
    <scope>NUCLEOTIDE SEQUENCE [LARGE SCALE GENOMIC DNA]</scope>
</reference>
<dbReference type="Proteomes" id="UP000287651">
    <property type="component" value="Unassembled WGS sequence"/>
</dbReference>
<name>A0A426YSH7_ENSVE</name>
<dbReference type="AlphaFoldDB" id="A0A426YSH7"/>
<comment type="caution">
    <text evidence="1">The sequence shown here is derived from an EMBL/GenBank/DDBJ whole genome shotgun (WGS) entry which is preliminary data.</text>
</comment>